<dbReference type="AlphaFoldDB" id="A0AA41WH17"/>
<name>A0AA41WH17_9GAMM</name>
<keyword evidence="1" id="KW-0472">Membrane</keyword>
<feature type="domain" description="VanZ-like" evidence="2">
    <location>
        <begin position="38"/>
        <end position="107"/>
    </location>
</feature>
<dbReference type="RefSeq" id="WP_253162937.1">
    <property type="nucleotide sequence ID" value="NZ_JAMYBS010000009.1"/>
</dbReference>
<dbReference type="PANTHER" id="PTHR28008:SF1">
    <property type="entry name" value="DOMAIN PROTEIN, PUTATIVE (AFU_ORTHOLOGUE AFUA_3G10980)-RELATED"/>
    <property type="match status" value="1"/>
</dbReference>
<proteinExistence type="predicted"/>
<dbReference type="NCBIfam" id="NF037970">
    <property type="entry name" value="vanZ_1"/>
    <property type="match status" value="1"/>
</dbReference>
<sequence>MPLYVLRVVPFIAVLAVILFSGLKPEPVPQVFEQQDKLHHLLGFAALMFTLRLAFPRWRLFWAVLASLSAALAIEIAQGLQPHRTASAGDMLANTLGVLLGWGCAQLTYFWYLRSGVARRETDEPDVANLESLSQS</sequence>
<gene>
    <name evidence="3" type="ORF">NJF43_10430</name>
</gene>
<accession>A0AA41WH17</accession>
<keyword evidence="1" id="KW-1133">Transmembrane helix</keyword>
<feature type="transmembrane region" description="Helical" evidence="1">
    <location>
        <begin position="92"/>
        <end position="112"/>
    </location>
</feature>
<feature type="transmembrane region" description="Helical" evidence="1">
    <location>
        <begin position="38"/>
        <end position="55"/>
    </location>
</feature>
<dbReference type="PANTHER" id="PTHR28008">
    <property type="entry name" value="DOMAIN PROTEIN, PUTATIVE (AFU_ORTHOLOGUE AFUA_3G10980)-RELATED"/>
    <property type="match status" value="1"/>
</dbReference>
<organism evidence="3 4">
    <name type="scientific">Stutzerimonas nitrititolerans</name>
    <dbReference type="NCBI Taxonomy" id="2482751"/>
    <lineage>
        <taxon>Bacteria</taxon>
        <taxon>Pseudomonadati</taxon>
        <taxon>Pseudomonadota</taxon>
        <taxon>Gammaproteobacteria</taxon>
        <taxon>Pseudomonadales</taxon>
        <taxon>Pseudomonadaceae</taxon>
        <taxon>Stutzerimonas</taxon>
    </lineage>
</organism>
<comment type="caution">
    <text evidence="3">The sequence shown here is derived from an EMBL/GenBank/DDBJ whole genome shotgun (WGS) entry which is preliminary data.</text>
</comment>
<feature type="transmembrane region" description="Helical" evidence="1">
    <location>
        <begin position="60"/>
        <end position="80"/>
    </location>
</feature>
<reference evidence="3" key="1">
    <citation type="submission" date="2022-06" db="EMBL/GenBank/DDBJ databases">
        <title>Detection of beta-lactamases in bacteria of animal origin.</title>
        <authorList>
            <person name="Mlynarcik P."/>
            <person name="Zdarska V."/>
            <person name="Chudobova H."/>
            <person name="Prochazkova P."/>
            <person name="Hricova K."/>
            <person name="Mezerova K."/>
            <person name="Bardon J."/>
            <person name="Dolejska M."/>
            <person name="Sukkar I."/>
            <person name="Kolar M."/>
        </authorList>
    </citation>
    <scope>NUCLEOTIDE SEQUENCE</scope>
    <source>
        <strain evidence="3">S 300-3</strain>
    </source>
</reference>
<evidence type="ECO:0000259" key="2">
    <source>
        <dbReference type="Pfam" id="PF04892"/>
    </source>
</evidence>
<evidence type="ECO:0000256" key="1">
    <source>
        <dbReference type="SAM" id="Phobius"/>
    </source>
</evidence>
<dbReference type="Pfam" id="PF04892">
    <property type="entry name" value="VanZ"/>
    <property type="match status" value="1"/>
</dbReference>
<evidence type="ECO:0000313" key="3">
    <source>
        <dbReference type="EMBL" id="MCO7545167.1"/>
    </source>
</evidence>
<evidence type="ECO:0000313" key="4">
    <source>
        <dbReference type="Proteomes" id="UP001165292"/>
    </source>
</evidence>
<dbReference type="Proteomes" id="UP001165292">
    <property type="component" value="Unassembled WGS sequence"/>
</dbReference>
<feature type="transmembrane region" description="Helical" evidence="1">
    <location>
        <begin position="5"/>
        <end position="23"/>
    </location>
</feature>
<keyword evidence="1" id="KW-0812">Transmembrane</keyword>
<dbReference type="InterPro" id="IPR006976">
    <property type="entry name" value="VanZ-like"/>
</dbReference>
<dbReference type="EMBL" id="JAMYBS010000009">
    <property type="protein sequence ID" value="MCO7545167.1"/>
    <property type="molecule type" value="Genomic_DNA"/>
</dbReference>
<protein>
    <submittedName>
        <fullName evidence="3">VanZ family protein</fullName>
    </submittedName>
</protein>